<keyword evidence="3" id="KW-1185">Reference proteome</keyword>
<feature type="transmembrane region" description="Helical" evidence="1">
    <location>
        <begin position="123"/>
        <end position="148"/>
    </location>
</feature>
<dbReference type="SUPFAM" id="SSF158560">
    <property type="entry name" value="BH3980-like"/>
    <property type="match status" value="1"/>
</dbReference>
<name>A0ABS5QS48_9LACO</name>
<protein>
    <recommendedName>
        <fullName evidence="4">Integral membrane protein</fullName>
    </recommendedName>
</protein>
<keyword evidence="1" id="KW-0812">Transmembrane</keyword>
<feature type="transmembrane region" description="Helical" evidence="1">
    <location>
        <begin position="251"/>
        <end position="272"/>
    </location>
</feature>
<accession>A0ABS5QS48</accession>
<proteinExistence type="predicted"/>
<evidence type="ECO:0000256" key="1">
    <source>
        <dbReference type="SAM" id="Phobius"/>
    </source>
</evidence>
<keyword evidence="1" id="KW-1133">Transmembrane helix</keyword>
<dbReference type="PANTHER" id="PTHR41307">
    <property type="entry name" value="MEMBRANE PROTEIN-RELATED"/>
    <property type="match status" value="1"/>
</dbReference>
<dbReference type="EMBL" id="JAAMFJ010000001">
    <property type="protein sequence ID" value="MBS9336025.1"/>
    <property type="molecule type" value="Genomic_DNA"/>
</dbReference>
<reference evidence="2 3" key="1">
    <citation type="submission" date="2020-02" db="EMBL/GenBank/DDBJ databases">
        <title>Fructobacillus sp. isolated from paper mulberry of Taiwan.</title>
        <authorList>
            <person name="Lin S.-T."/>
        </authorList>
    </citation>
    <scope>NUCLEOTIDE SEQUENCE [LARGE SCALE GENOMIC DNA]</scope>
    <source>
        <strain evidence="2 3">M1-21</strain>
    </source>
</reference>
<organism evidence="2 3">
    <name type="scientific">Fructobacillus papyrifericola</name>
    <dbReference type="NCBI Taxonomy" id="2713172"/>
    <lineage>
        <taxon>Bacteria</taxon>
        <taxon>Bacillati</taxon>
        <taxon>Bacillota</taxon>
        <taxon>Bacilli</taxon>
        <taxon>Lactobacillales</taxon>
        <taxon>Lactobacillaceae</taxon>
        <taxon>Fructobacillus</taxon>
    </lineage>
</organism>
<evidence type="ECO:0000313" key="2">
    <source>
        <dbReference type="EMBL" id="MBS9336025.1"/>
    </source>
</evidence>
<evidence type="ECO:0008006" key="4">
    <source>
        <dbReference type="Google" id="ProtNLM"/>
    </source>
</evidence>
<evidence type="ECO:0000313" key="3">
    <source>
        <dbReference type="Proteomes" id="UP000735205"/>
    </source>
</evidence>
<feature type="transmembrane region" description="Helical" evidence="1">
    <location>
        <begin position="160"/>
        <end position="179"/>
    </location>
</feature>
<sequence length="280" mass="31478">MTINELIERNNELRAGLNEENQKFYDDFLIYARTTSWLKDEQAVEELLLNSLQDILKAQKNGQSAADYLGKNPQTAAAALLKKLPIHWESFAKLLFYVFFGYLAIAFIPAISVPGKVVDLGAYLLAGLYLTLAACLTTWLMGTAVTLFQSIRLPKWLKTVITCVVGLALIFPAFAISLWLKTAVRFSFDGWVGIATIVVMLIILAIYQKIAKANQFINRPIYYYIIFQALVGIGTRLPFMEGLTSTKNGKLVLAALLVLGLIIFWLVSWRMLKKLKNDDK</sequence>
<comment type="caution">
    <text evidence="2">The sequence shown here is derived from an EMBL/GenBank/DDBJ whole genome shotgun (WGS) entry which is preliminary data.</text>
</comment>
<feature type="transmembrane region" description="Helical" evidence="1">
    <location>
        <begin position="191"/>
        <end position="209"/>
    </location>
</feature>
<feature type="transmembrane region" description="Helical" evidence="1">
    <location>
        <begin position="221"/>
        <end position="239"/>
    </location>
</feature>
<gene>
    <name evidence="2" type="ORF">G6R28_02110</name>
</gene>
<feature type="transmembrane region" description="Helical" evidence="1">
    <location>
        <begin position="91"/>
        <end position="111"/>
    </location>
</feature>
<keyword evidence="1" id="KW-0472">Membrane</keyword>
<dbReference type="PANTHER" id="PTHR41307:SF1">
    <property type="entry name" value="MEMBRANE PROTEIN"/>
    <property type="match status" value="1"/>
</dbReference>
<dbReference type="Proteomes" id="UP000735205">
    <property type="component" value="Unassembled WGS sequence"/>
</dbReference>
<dbReference type="RefSeq" id="WP_213792578.1">
    <property type="nucleotide sequence ID" value="NZ_JAAMFJ010000001.1"/>
</dbReference>